<sequence length="1392" mass="153303">MHEREGDVVVKLFIHREGQPDLKELQRRIHQVRDALRTSWLHPNVLPYQAMEMSSQSSVLLRQHFVRNLNDRIHTRPFLSCVEKKWLAFQVIASVCQAHSAGVVHGDLKTENVFVSSWSHVMLTDFATFKPLFLPQDDPSEFSFFFESDRNRHRCYLAPERFDSGAASRGRFSRELASMDIFSLGCVLSELFQDGQTLLDLPQLRAYRLGGDIREKLSGLNPDMQELVSSMLSRDPCLRKSGIEYLRDWCRILPRSFCSCLFPLSVLLIHPLYQQPDMRVALLRHNFAAIVWLTAGARQIGGSLGIRGSEEDANVWQAWHQHVSRASNLDGVMHSVVSNALQAASQCQDWGFDAEAKEKVGTHGFVQPLLNEATGSEFTTKLFQMWEQGCERCANGGQIDEGDQQDHSVYVSFLASLCQNSPASMPGSGQPGEDAEALNIVCGLIASCTQHVMAPRARLACLEMLQLLVPFSSQDTILEQILPYSHLLMTDSVSKVRAKSVDVLCTTLAEVHHLPASHAPLFTEYIFPQLMSMMSGMSNEPVVLLSVARNIGALATHARRCAELTASTPAQGQEVVDTFDVQLQNLQEALKKIVKALLELLPMHSPERSQEELLMSLSVGREVKIGLLRNMCVLADCFGREGTHNFLLPYLISFMNDPAWEVRAAFCAEAALLPRRVGQVSLEGIIWPCYEQALLDQEERVLEAALLGLTKLVAQQVLRRQSLVTVANKVAALLVHPSEQIRSYASQVVEALAAELTEVDQYVFLLPAVRPYLLANSHNFRVPLSLVEPLPRQRFKDLLNEEVPQTTDRAWELLRPYLQPLLRSRPSRGSGSTLEAPQHLTAGKVQCIQYVTVNPHCAASQSLAACAEAKSSDHHSWMPLMPRGLQHPLGFLSLQAYLVKAFCLPPKLCDLGALSFLDGTPYSMYALPSASTSTTLSVRAEIVEGDRGPMLQESFGSMHMQDAEFSVDAVSMAGSDRASPAPAFRGLWPRYEGAEASHGSPNQTWRPRGQLLTTLYEYAHQSGVPVVKADTTDDSRVLVTGGRDGTVKLWSCAQLESDTAPGSAYSATVSRSSGLRALRTIRNSKAFAVGTSDGEVLLYKVESSRSGAKLSQAAQWCQAGAVMCIEQFDTELESLVIFAQEHGALRGWDLRGPKDAWALQLPWLGVPSSVALARDGFGAVVGTTGGGLLVYDLRFLTPRKYWKVSSRASIMDMRSAEVGSSQGVFAALSSRCNEVALFDISQGSCLTLFLTDKPKEALSIPSLVEVPAGAAVDVPLSGIQRDGVRSLWLPPRGAQTFLLAAGTDRKVRHWSLDPDRPAQAYVVTADSGERPTYTSNHLGDVFVVQEGPCEAQDGQASPSPNHRDAILDMCTISLQQDILVTAGRDGLVKLWR</sequence>
<dbReference type="GO" id="GO:0006623">
    <property type="term" value="P:protein targeting to vacuole"/>
    <property type="evidence" value="ECO:0007669"/>
    <property type="project" value="TreeGrafter"/>
</dbReference>
<dbReference type="GO" id="GO:0034271">
    <property type="term" value="C:phosphatidylinositol 3-kinase complex, class III, type I"/>
    <property type="evidence" value="ECO:0007669"/>
    <property type="project" value="TreeGrafter"/>
</dbReference>
<dbReference type="InterPro" id="IPR000719">
    <property type="entry name" value="Prot_kinase_dom"/>
</dbReference>
<keyword evidence="5" id="KW-0677">Repeat</keyword>
<dbReference type="GO" id="GO:0005524">
    <property type="term" value="F:ATP binding"/>
    <property type="evidence" value="ECO:0007669"/>
    <property type="project" value="UniProtKB-KW"/>
</dbReference>
<dbReference type="GO" id="GO:0005770">
    <property type="term" value="C:late endosome"/>
    <property type="evidence" value="ECO:0007669"/>
    <property type="project" value="TreeGrafter"/>
</dbReference>
<feature type="repeat" description="HEAT" evidence="9">
    <location>
        <begin position="647"/>
        <end position="683"/>
    </location>
</feature>
<keyword evidence="13" id="KW-1185">Reference proteome</keyword>
<evidence type="ECO:0000256" key="7">
    <source>
        <dbReference type="ARBA" id="ARBA00022777"/>
    </source>
</evidence>
<dbReference type="PROSITE" id="PS50011">
    <property type="entry name" value="PROTEIN_KINASE_DOM"/>
    <property type="match status" value="1"/>
</dbReference>
<evidence type="ECO:0000256" key="3">
    <source>
        <dbReference type="ARBA" id="ARBA00022574"/>
    </source>
</evidence>
<feature type="repeat" description="WD" evidence="10">
    <location>
        <begin position="1379"/>
        <end position="1392"/>
    </location>
</feature>
<dbReference type="PROSITE" id="PS50077">
    <property type="entry name" value="HEAT_REPEAT"/>
    <property type="match status" value="1"/>
</dbReference>
<evidence type="ECO:0000256" key="10">
    <source>
        <dbReference type="PROSITE-ProRule" id="PRU00221"/>
    </source>
</evidence>
<keyword evidence="3 10" id="KW-0853">WD repeat</keyword>
<dbReference type="InterPro" id="IPR011989">
    <property type="entry name" value="ARM-like"/>
</dbReference>
<dbReference type="PANTHER" id="PTHR17583:SF0">
    <property type="entry name" value="PHOSPHOINOSITIDE 3-KINASE REGULATORY SUBUNIT 4"/>
    <property type="match status" value="1"/>
</dbReference>
<dbReference type="EMBL" id="CAUJNA010003842">
    <property type="protein sequence ID" value="CAJ1410843.1"/>
    <property type="molecule type" value="Genomic_DNA"/>
</dbReference>
<dbReference type="PROSITE" id="PS00108">
    <property type="entry name" value="PROTEIN_KINASE_ST"/>
    <property type="match status" value="1"/>
</dbReference>
<dbReference type="InterPro" id="IPR036322">
    <property type="entry name" value="WD40_repeat_dom_sf"/>
</dbReference>
<reference evidence="12" key="1">
    <citation type="submission" date="2023-08" db="EMBL/GenBank/DDBJ databases">
        <authorList>
            <person name="Chen Y."/>
            <person name="Shah S."/>
            <person name="Dougan E. K."/>
            <person name="Thang M."/>
            <person name="Chan C."/>
        </authorList>
    </citation>
    <scope>NUCLEOTIDE SEQUENCE</scope>
</reference>
<evidence type="ECO:0000256" key="8">
    <source>
        <dbReference type="ARBA" id="ARBA00022840"/>
    </source>
</evidence>
<dbReference type="InterPro" id="IPR001680">
    <property type="entry name" value="WD40_rpt"/>
</dbReference>
<evidence type="ECO:0000256" key="4">
    <source>
        <dbReference type="ARBA" id="ARBA00022679"/>
    </source>
</evidence>
<dbReference type="GO" id="GO:0016236">
    <property type="term" value="P:macroautophagy"/>
    <property type="evidence" value="ECO:0007669"/>
    <property type="project" value="InterPro"/>
</dbReference>
<dbReference type="PROSITE" id="PS50294">
    <property type="entry name" value="WD_REPEATS_REGION"/>
    <property type="match status" value="1"/>
</dbReference>
<dbReference type="SUPFAM" id="SSF50978">
    <property type="entry name" value="WD40 repeat-like"/>
    <property type="match status" value="1"/>
</dbReference>
<keyword evidence="6" id="KW-0547">Nucleotide-binding</keyword>
<dbReference type="PANTHER" id="PTHR17583">
    <property type="entry name" value="PHOSPHOINOSITIDE 3-KINASE REGULATORY SUBUNIT 4"/>
    <property type="match status" value="1"/>
</dbReference>
<dbReference type="GO" id="GO:0004674">
    <property type="term" value="F:protein serine/threonine kinase activity"/>
    <property type="evidence" value="ECO:0007669"/>
    <property type="project" value="UniProtKB-KW"/>
</dbReference>
<dbReference type="Pfam" id="PF00069">
    <property type="entry name" value="Pkinase"/>
    <property type="match status" value="1"/>
</dbReference>
<dbReference type="Pfam" id="PF22956">
    <property type="entry name" value="VPS15-like_hel"/>
    <property type="match status" value="1"/>
</dbReference>
<dbReference type="InterPro" id="IPR045162">
    <property type="entry name" value="Vps15-like"/>
</dbReference>
<name>A0AA36NN51_9DINO</name>
<dbReference type="SUPFAM" id="SSF56112">
    <property type="entry name" value="Protein kinase-like (PK-like)"/>
    <property type="match status" value="1"/>
</dbReference>
<evidence type="ECO:0000256" key="9">
    <source>
        <dbReference type="PROSITE-ProRule" id="PRU00103"/>
    </source>
</evidence>
<dbReference type="GO" id="GO:0071561">
    <property type="term" value="C:nucleus-vacuole junction"/>
    <property type="evidence" value="ECO:0007669"/>
    <property type="project" value="TreeGrafter"/>
</dbReference>
<proteinExistence type="predicted"/>
<dbReference type="SMART" id="SM00220">
    <property type="entry name" value="S_TKc"/>
    <property type="match status" value="1"/>
</dbReference>
<dbReference type="InterPro" id="IPR016024">
    <property type="entry name" value="ARM-type_fold"/>
</dbReference>
<dbReference type="GO" id="GO:0045324">
    <property type="term" value="P:late endosome to vacuole transport"/>
    <property type="evidence" value="ECO:0007669"/>
    <property type="project" value="InterPro"/>
</dbReference>
<dbReference type="GO" id="GO:0034272">
    <property type="term" value="C:phosphatidylinositol 3-kinase complex, class III, type II"/>
    <property type="evidence" value="ECO:0007669"/>
    <property type="project" value="TreeGrafter"/>
</dbReference>
<gene>
    <name evidence="12" type="ORF">EVOR1521_LOCUS31577</name>
</gene>
<evidence type="ECO:0000259" key="11">
    <source>
        <dbReference type="PROSITE" id="PS50011"/>
    </source>
</evidence>
<evidence type="ECO:0000256" key="5">
    <source>
        <dbReference type="ARBA" id="ARBA00022737"/>
    </source>
</evidence>
<dbReference type="SUPFAM" id="SSF48371">
    <property type="entry name" value="ARM repeat"/>
    <property type="match status" value="1"/>
</dbReference>
<evidence type="ECO:0000256" key="2">
    <source>
        <dbReference type="ARBA" id="ARBA00022527"/>
    </source>
</evidence>
<dbReference type="Pfam" id="PF00400">
    <property type="entry name" value="WD40"/>
    <property type="match status" value="2"/>
</dbReference>
<comment type="caution">
    <text evidence="12">The sequence shown here is derived from an EMBL/GenBank/DDBJ whole genome shotgun (WGS) entry which is preliminary data.</text>
</comment>
<dbReference type="InterPro" id="IPR055231">
    <property type="entry name" value="2AA_helical"/>
</dbReference>
<evidence type="ECO:0000256" key="1">
    <source>
        <dbReference type="ARBA" id="ARBA00012513"/>
    </source>
</evidence>
<feature type="domain" description="Protein kinase" evidence="11">
    <location>
        <begin position="1"/>
        <end position="273"/>
    </location>
</feature>
<dbReference type="Gene3D" id="1.10.510.10">
    <property type="entry name" value="Transferase(Phosphotransferase) domain 1"/>
    <property type="match status" value="1"/>
</dbReference>
<keyword evidence="2" id="KW-0723">Serine/threonine-protein kinase</keyword>
<dbReference type="InterPro" id="IPR015943">
    <property type="entry name" value="WD40/YVTN_repeat-like_dom_sf"/>
</dbReference>
<evidence type="ECO:0000313" key="13">
    <source>
        <dbReference type="Proteomes" id="UP001178507"/>
    </source>
</evidence>
<dbReference type="PROSITE" id="PS50082">
    <property type="entry name" value="WD_REPEATS_2"/>
    <property type="match status" value="2"/>
</dbReference>
<keyword evidence="8" id="KW-0067">ATP-binding</keyword>
<dbReference type="InterPro" id="IPR021133">
    <property type="entry name" value="HEAT_type_2"/>
</dbReference>
<evidence type="ECO:0000313" key="12">
    <source>
        <dbReference type="EMBL" id="CAJ1410843.1"/>
    </source>
</evidence>
<dbReference type="InterPro" id="IPR011009">
    <property type="entry name" value="Kinase-like_dom_sf"/>
</dbReference>
<dbReference type="Gene3D" id="1.25.10.10">
    <property type="entry name" value="Leucine-rich Repeat Variant"/>
    <property type="match status" value="2"/>
</dbReference>
<organism evidence="12 13">
    <name type="scientific">Effrenium voratum</name>
    <dbReference type="NCBI Taxonomy" id="2562239"/>
    <lineage>
        <taxon>Eukaryota</taxon>
        <taxon>Sar</taxon>
        <taxon>Alveolata</taxon>
        <taxon>Dinophyceae</taxon>
        <taxon>Suessiales</taxon>
        <taxon>Symbiodiniaceae</taxon>
        <taxon>Effrenium</taxon>
    </lineage>
</organism>
<protein>
    <recommendedName>
        <fullName evidence="1">non-specific serine/threonine protein kinase</fullName>
        <ecNumber evidence="1">2.7.11.1</ecNumber>
    </recommendedName>
</protein>
<dbReference type="SMART" id="SM00320">
    <property type="entry name" value="WD40"/>
    <property type="match status" value="4"/>
</dbReference>
<dbReference type="Proteomes" id="UP001178507">
    <property type="component" value="Unassembled WGS sequence"/>
</dbReference>
<dbReference type="InterPro" id="IPR008271">
    <property type="entry name" value="Ser/Thr_kinase_AS"/>
</dbReference>
<accession>A0AA36NN51</accession>
<dbReference type="Gene3D" id="2.130.10.10">
    <property type="entry name" value="YVTN repeat-like/Quinoprotein amine dehydrogenase"/>
    <property type="match status" value="2"/>
</dbReference>
<feature type="repeat" description="WD" evidence="10">
    <location>
        <begin position="1017"/>
        <end position="1051"/>
    </location>
</feature>
<keyword evidence="4" id="KW-0808">Transferase</keyword>
<evidence type="ECO:0000256" key="6">
    <source>
        <dbReference type="ARBA" id="ARBA00022741"/>
    </source>
</evidence>
<dbReference type="EC" id="2.7.11.1" evidence="1"/>
<keyword evidence="7" id="KW-0418">Kinase</keyword>